<gene>
    <name evidence="1" type="ORF">Oscil6304_0436</name>
</gene>
<sequence>MGCNQKPLVLTESPEAQANLDWLKSQKYPLLVGDLPAILPEATNG</sequence>
<keyword evidence="2" id="KW-1185">Reference proteome</keyword>
<reference evidence="1 2" key="1">
    <citation type="submission" date="2012-06" db="EMBL/GenBank/DDBJ databases">
        <title>Finished chromosome of genome of Oscillatoria acuminata PCC 6304.</title>
        <authorList>
            <consortium name="US DOE Joint Genome Institute"/>
            <person name="Gugger M."/>
            <person name="Coursin T."/>
            <person name="Rippka R."/>
            <person name="Tandeau De Marsac N."/>
            <person name="Huntemann M."/>
            <person name="Wei C.-L."/>
            <person name="Han J."/>
            <person name="Detter J.C."/>
            <person name="Han C."/>
            <person name="Tapia R."/>
            <person name="Davenport K."/>
            <person name="Daligault H."/>
            <person name="Erkkila T."/>
            <person name="Gu W."/>
            <person name="Munk A.C.C."/>
            <person name="Teshima H."/>
            <person name="Xu Y."/>
            <person name="Chain P."/>
            <person name="Chen A."/>
            <person name="Krypides N."/>
            <person name="Mavromatis K."/>
            <person name="Markowitz V."/>
            <person name="Szeto E."/>
            <person name="Ivanova N."/>
            <person name="Mikhailova N."/>
            <person name="Ovchinnikova G."/>
            <person name="Pagani I."/>
            <person name="Pati A."/>
            <person name="Goodwin L."/>
            <person name="Peters L."/>
            <person name="Pitluck S."/>
            <person name="Woyke T."/>
            <person name="Kerfeld C."/>
        </authorList>
    </citation>
    <scope>NUCLEOTIDE SEQUENCE [LARGE SCALE GENOMIC DNA]</scope>
    <source>
        <strain evidence="1 2">PCC 6304</strain>
    </source>
</reference>
<dbReference type="EMBL" id="CP003607">
    <property type="protein sequence ID" value="AFY80185.1"/>
    <property type="molecule type" value="Genomic_DNA"/>
</dbReference>
<dbReference type="InParanoid" id="K9TCC3"/>
<name>K9TCC3_9CYAN</name>
<organism evidence="1 2">
    <name type="scientific">Oscillatoria acuminata PCC 6304</name>
    <dbReference type="NCBI Taxonomy" id="56110"/>
    <lineage>
        <taxon>Bacteria</taxon>
        <taxon>Bacillati</taxon>
        <taxon>Cyanobacteriota</taxon>
        <taxon>Cyanophyceae</taxon>
        <taxon>Oscillatoriophycideae</taxon>
        <taxon>Oscillatoriales</taxon>
        <taxon>Oscillatoriaceae</taxon>
        <taxon>Oscillatoria</taxon>
    </lineage>
</organism>
<dbReference type="KEGG" id="oac:Oscil6304_0436"/>
<dbReference type="AlphaFoldDB" id="K9TCC3"/>
<dbReference type="HOGENOM" id="CLU_3202809_0_0_3"/>
<proteinExistence type="predicted"/>
<protein>
    <submittedName>
        <fullName evidence="1">Uncharacterized protein</fullName>
    </submittedName>
</protein>
<accession>K9TCC3</accession>
<dbReference type="Proteomes" id="UP000010367">
    <property type="component" value="Chromosome"/>
</dbReference>
<evidence type="ECO:0000313" key="1">
    <source>
        <dbReference type="EMBL" id="AFY80185.1"/>
    </source>
</evidence>
<evidence type="ECO:0000313" key="2">
    <source>
        <dbReference type="Proteomes" id="UP000010367"/>
    </source>
</evidence>
<dbReference type="STRING" id="56110.Oscil6304_0436"/>